<gene>
    <name evidence="1" type="ORF">SG0102_28110</name>
</gene>
<name>A0A3G9J9K0_9FIRM</name>
<dbReference type="InParanoid" id="A0A3G9J9K0"/>
<proteinExistence type="predicted"/>
<dbReference type="RefSeq" id="WP_125120562.1">
    <property type="nucleotide sequence ID" value="NZ_AP019309.1"/>
</dbReference>
<dbReference type="AlphaFoldDB" id="A0A3G9J9K0"/>
<dbReference type="Proteomes" id="UP000268059">
    <property type="component" value="Chromosome"/>
</dbReference>
<sequence>MDVLYAEMRQRILEQSEHYQQYMKTEALLKEVLDDCHHQIDAQNININELFNDLQIKEIKGLTLDRHHHMDNLFYYDMTFQTMVKDHPGFGETLLKSSEDVQVQKVLKALLRSRLIPFTIISRNNATGKVQCMNLLSHQHFYLTDARLGMFDASKEIYIGRVITLNNITLLTDYLLTFTKTKENIDLVYNHRKRFNDKYQGYISTLCFAYDRIHGIHPEEFKGLAYNM</sequence>
<evidence type="ECO:0000313" key="1">
    <source>
        <dbReference type="EMBL" id="BBH27877.1"/>
    </source>
</evidence>
<dbReference type="KEGG" id="ebm:SG0102_28110"/>
<organism evidence="1 2">
    <name type="scientific">Intestinibaculum porci</name>
    <dbReference type="NCBI Taxonomy" id="2487118"/>
    <lineage>
        <taxon>Bacteria</taxon>
        <taxon>Bacillati</taxon>
        <taxon>Bacillota</taxon>
        <taxon>Erysipelotrichia</taxon>
        <taxon>Erysipelotrichales</taxon>
        <taxon>Erysipelotrichaceae</taxon>
        <taxon>Intestinibaculum</taxon>
    </lineage>
</organism>
<reference evidence="1 2" key="1">
    <citation type="submission" date="2018-11" db="EMBL/GenBank/DDBJ databases">
        <title>Novel Erysipelotrichaceae bacterium isolated from small intestine of a swine.</title>
        <authorList>
            <person name="Kim J.S."/>
            <person name="Choe H."/>
            <person name="Lee Y.R."/>
            <person name="Kim K.M."/>
            <person name="Park D.S."/>
        </authorList>
    </citation>
    <scope>NUCLEOTIDE SEQUENCE [LARGE SCALE GENOMIC DNA]</scope>
    <source>
        <strain evidence="1 2">SG0102</strain>
    </source>
</reference>
<protein>
    <submittedName>
        <fullName evidence="1">Uncharacterized protein</fullName>
    </submittedName>
</protein>
<dbReference type="EMBL" id="AP019309">
    <property type="protein sequence ID" value="BBH27877.1"/>
    <property type="molecule type" value="Genomic_DNA"/>
</dbReference>
<evidence type="ECO:0000313" key="2">
    <source>
        <dbReference type="Proteomes" id="UP000268059"/>
    </source>
</evidence>
<keyword evidence="2" id="KW-1185">Reference proteome</keyword>
<accession>A0A3G9J9K0</accession>